<dbReference type="InterPro" id="IPR027417">
    <property type="entry name" value="P-loop_NTPase"/>
</dbReference>
<dbReference type="SUPFAM" id="SSF52540">
    <property type="entry name" value="P-loop containing nucleoside triphosphate hydrolases"/>
    <property type="match status" value="1"/>
</dbReference>
<dbReference type="Pfam" id="PF22942">
    <property type="entry name" value="DUF7025"/>
    <property type="match status" value="1"/>
</dbReference>
<name>A0A8K0WPZ9_9HYPO</name>
<sequence length="1011" mass="113390">MAPELPQNESIGVRPDTTGASPKVPQPIQDGKPLDGAVDGSAGLRQTEEDVSVLENKNVQPAESEHEEDFSEGESDADVAIIGLRSSSTSRELLAREKRHRRLALRSKQAIIHQHLTIVRIEELEAQVLELKALFEENKDSLDDLTSRRDMFPVHLHELRRCTMDGFRLSREVVLLPTKQQPAVEVLLAPWSIPPTSMQGSEAENSMVKCVYPPERLRIRSHPLLYHLEVLTGARLLNLSANNLEGERVHNARLFLPPFKMFVRHEVAIRQSLKDKLDGQKPAASEGTSEVVLKGSLPQPNIRFNQADLLKDLKLLVDFIDVDLRPTLDLRRRIKDGTVTEITYPDLWHLFERGDIVVGPSPQLHAFLVFNTAGGRDRFGDRYIPDPQRQAADVSLSGFVVDYVSIGYNGVSYVPRLNKVLIKKFHGPKQITSLPVYPLRCHPKAADLEKRFSRNGDEFLKVTREPFCHRVVRGRTLDEPPHELDEQVIIDMALAMDANPDWRLESVITQDKLTQGDPKETGSELWCEHSTYYAPSCCGSDITVNDLETDTKDSEKFLRQMNGIMGPMSSEDISDDLKVIIRPFVHAFVLRSRRWVTISVEDLQAVSFQNSFRDLVLPEKNKITVQALVQTHQSATSASGSVPIKNSSIGASLDIVRGKGRGLIILLHGPPGVGKTSTAECVADDTKKPLFPITCGDLGETAIEVEDNLQHIFRLAHKWGCVLLLDEADIFLAKRTKTDLRHNAVTSVFLRSLEYYAGILFLTTNRVGAIDPAFRSRIQLSVSYEPLNLEVTCKLYEKFIKRAKDEQERTNTYNFKIKEKEILKFGRRHFKTLAKEGYDTWNGRQIRNAFQTAIALAEHANITKGEDDPKPVLGKEQFEVVADGFREFDNYLIVTLGLPDSEIANREGVRADGFSKPGAKASRPAVNVAQATTERHAGAPASWGAGNDTDSDSDSETDSDDESSESDKEKRTKKGKKADSSSKKSSGSKKDEEDDEEEDFKQFLKWKKMQK</sequence>
<dbReference type="Gene3D" id="3.40.50.300">
    <property type="entry name" value="P-loop containing nucleotide triphosphate hydrolases"/>
    <property type="match status" value="1"/>
</dbReference>
<proteinExistence type="predicted"/>
<evidence type="ECO:0000256" key="1">
    <source>
        <dbReference type="SAM" id="MobiDB-lite"/>
    </source>
</evidence>
<dbReference type="OrthoDB" id="10042665at2759"/>
<dbReference type="InterPro" id="IPR003959">
    <property type="entry name" value="ATPase_AAA_core"/>
</dbReference>
<reference evidence="3" key="1">
    <citation type="journal article" date="2021" name="Nat. Commun.">
        <title>Genetic determinants of endophytism in the Arabidopsis root mycobiome.</title>
        <authorList>
            <person name="Mesny F."/>
            <person name="Miyauchi S."/>
            <person name="Thiergart T."/>
            <person name="Pickel B."/>
            <person name="Atanasova L."/>
            <person name="Karlsson M."/>
            <person name="Huettel B."/>
            <person name="Barry K.W."/>
            <person name="Haridas S."/>
            <person name="Chen C."/>
            <person name="Bauer D."/>
            <person name="Andreopoulos W."/>
            <person name="Pangilinan J."/>
            <person name="LaButti K."/>
            <person name="Riley R."/>
            <person name="Lipzen A."/>
            <person name="Clum A."/>
            <person name="Drula E."/>
            <person name="Henrissat B."/>
            <person name="Kohler A."/>
            <person name="Grigoriev I.V."/>
            <person name="Martin F.M."/>
            <person name="Hacquard S."/>
        </authorList>
    </citation>
    <scope>NUCLEOTIDE SEQUENCE</scope>
    <source>
        <strain evidence="3">MPI-CAGE-CH-0235</strain>
    </source>
</reference>
<dbReference type="CDD" id="cd19481">
    <property type="entry name" value="RecA-like_protease"/>
    <property type="match status" value="1"/>
</dbReference>
<organism evidence="3 4">
    <name type="scientific">Stachybotrys elegans</name>
    <dbReference type="NCBI Taxonomy" id="80388"/>
    <lineage>
        <taxon>Eukaryota</taxon>
        <taxon>Fungi</taxon>
        <taxon>Dikarya</taxon>
        <taxon>Ascomycota</taxon>
        <taxon>Pezizomycotina</taxon>
        <taxon>Sordariomycetes</taxon>
        <taxon>Hypocreomycetidae</taxon>
        <taxon>Hypocreales</taxon>
        <taxon>Stachybotryaceae</taxon>
        <taxon>Stachybotrys</taxon>
    </lineage>
</organism>
<comment type="caution">
    <text evidence="3">The sequence shown here is derived from an EMBL/GenBank/DDBJ whole genome shotgun (WGS) entry which is preliminary data.</text>
</comment>
<feature type="compositionally biased region" description="Acidic residues" evidence="1">
    <location>
        <begin position="65"/>
        <end position="75"/>
    </location>
</feature>
<dbReference type="EMBL" id="JAGPNK010000010">
    <property type="protein sequence ID" value="KAH7312722.1"/>
    <property type="molecule type" value="Genomic_DNA"/>
</dbReference>
<gene>
    <name evidence="3" type="ORF">B0I35DRAFT_437585</name>
</gene>
<feature type="domain" description="AAA+ ATPase" evidence="2">
    <location>
        <begin position="661"/>
        <end position="788"/>
    </location>
</feature>
<feature type="region of interest" description="Disordered" evidence="1">
    <location>
        <begin position="913"/>
        <end position="1011"/>
    </location>
</feature>
<dbReference type="GO" id="GO:0005524">
    <property type="term" value="F:ATP binding"/>
    <property type="evidence" value="ECO:0007669"/>
    <property type="project" value="InterPro"/>
</dbReference>
<protein>
    <recommendedName>
        <fullName evidence="2">AAA+ ATPase domain-containing protein</fullName>
    </recommendedName>
</protein>
<accession>A0A8K0WPZ9</accession>
<dbReference type="InterPro" id="IPR003593">
    <property type="entry name" value="AAA+_ATPase"/>
</dbReference>
<dbReference type="PANTHER" id="PTHR46411:SF2">
    <property type="entry name" value="AAA+ ATPASE DOMAIN-CONTAINING PROTEIN"/>
    <property type="match status" value="1"/>
</dbReference>
<evidence type="ECO:0000313" key="4">
    <source>
        <dbReference type="Proteomes" id="UP000813444"/>
    </source>
</evidence>
<dbReference type="AlphaFoldDB" id="A0A8K0WPZ9"/>
<feature type="compositionally biased region" description="Acidic residues" evidence="1">
    <location>
        <begin position="949"/>
        <end position="964"/>
    </location>
</feature>
<dbReference type="Pfam" id="PF00004">
    <property type="entry name" value="AAA"/>
    <property type="match status" value="1"/>
</dbReference>
<dbReference type="Pfam" id="PF23232">
    <property type="entry name" value="AAA_lid_13"/>
    <property type="match status" value="1"/>
</dbReference>
<keyword evidence="4" id="KW-1185">Reference proteome</keyword>
<dbReference type="Proteomes" id="UP000813444">
    <property type="component" value="Unassembled WGS sequence"/>
</dbReference>
<dbReference type="GO" id="GO:0016887">
    <property type="term" value="F:ATP hydrolysis activity"/>
    <property type="evidence" value="ECO:0007669"/>
    <property type="project" value="InterPro"/>
</dbReference>
<dbReference type="SMART" id="SM00382">
    <property type="entry name" value="AAA"/>
    <property type="match status" value="1"/>
</dbReference>
<feature type="region of interest" description="Disordered" evidence="1">
    <location>
        <begin position="1"/>
        <end position="75"/>
    </location>
</feature>
<dbReference type="PANTHER" id="PTHR46411">
    <property type="entry name" value="FAMILY ATPASE, PUTATIVE-RELATED"/>
    <property type="match status" value="1"/>
</dbReference>
<evidence type="ECO:0000313" key="3">
    <source>
        <dbReference type="EMBL" id="KAH7312722.1"/>
    </source>
</evidence>
<dbReference type="InterPro" id="IPR056599">
    <property type="entry name" value="AAA_lid_fung"/>
</dbReference>
<evidence type="ECO:0000259" key="2">
    <source>
        <dbReference type="SMART" id="SM00382"/>
    </source>
</evidence>
<dbReference type="InterPro" id="IPR054289">
    <property type="entry name" value="DUF7025"/>
</dbReference>